<evidence type="ECO:0000313" key="4">
    <source>
        <dbReference type="Proteomes" id="UP000515511"/>
    </source>
</evidence>
<dbReference type="RefSeq" id="WP_185277159.1">
    <property type="nucleotide sequence ID" value="NZ_CP043641.1"/>
</dbReference>
<keyword evidence="2" id="KW-1133">Transmembrane helix</keyword>
<dbReference type="KEGG" id="lse:F1C12_01725"/>
<evidence type="ECO:0000256" key="1">
    <source>
        <dbReference type="SAM" id="MobiDB-lite"/>
    </source>
</evidence>
<feature type="transmembrane region" description="Helical" evidence="2">
    <location>
        <begin position="216"/>
        <end position="234"/>
    </location>
</feature>
<dbReference type="AlphaFoldDB" id="A0A7G6Y672"/>
<gene>
    <name evidence="3" type="ORF">F1C12_01725</name>
</gene>
<organism evidence="3 4">
    <name type="scientific">Leifsonia shinshuensis</name>
    <dbReference type="NCBI Taxonomy" id="150026"/>
    <lineage>
        <taxon>Bacteria</taxon>
        <taxon>Bacillati</taxon>
        <taxon>Actinomycetota</taxon>
        <taxon>Actinomycetes</taxon>
        <taxon>Micrococcales</taxon>
        <taxon>Microbacteriaceae</taxon>
        <taxon>Leifsonia</taxon>
    </lineage>
</organism>
<evidence type="ECO:0000313" key="3">
    <source>
        <dbReference type="EMBL" id="QNE33987.1"/>
    </source>
</evidence>
<accession>A0A7G6Y672</accession>
<name>A0A7G6Y672_9MICO</name>
<dbReference type="EMBL" id="CP043641">
    <property type="protein sequence ID" value="QNE33987.1"/>
    <property type="molecule type" value="Genomic_DNA"/>
</dbReference>
<reference evidence="4" key="1">
    <citation type="submission" date="2019-09" db="EMBL/GenBank/DDBJ databases">
        <title>Antimicrobial potential of Antarctic Bacteria.</title>
        <authorList>
            <person name="Benaud N."/>
            <person name="Edwards R.J."/>
            <person name="Ferrari B.C."/>
        </authorList>
    </citation>
    <scope>NUCLEOTIDE SEQUENCE [LARGE SCALE GENOMIC DNA]</scope>
    <source>
        <strain evidence="4">INR9</strain>
    </source>
</reference>
<protein>
    <submittedName>
        <fullName evidence="3">Uncharacterized protein</fullName>
    </submittedName>
</protein>
<feature type="region of interest" description="Disordered" evidence="1">
    <location>
        <begin position="152"/>
        <end position="176"/>
    </location>
</feature>
<dbReference type="Proteomes" id="UP000515511">
    <property type="component" value="Chromosome"/>
</dbReference>
<proteinExistence type="predicted"/>
<evidence type="ECO:0000256" key="2">
    <source>
        <dbReference type="SAM" id="Phobius"/>
    </source>
</evidence>
<keyword evidence="2" id="KW-0472">Membrane</keyword>
<keyword evidence="2" id="KW-0812">Transmembrane</keyword>
<sequence>MVRLREHPGRGSLEDVLAGPDGLTAGEVVTVLAAVARGVSGLHAGGRGGVGLSPGDVGFRDDGCPVLTAVDRLRELDQQTMGEDVDAFAELARSLCAADEERGAIVLAAATDRRHRSWEDVVAGLLRAADPTAVRWAERDLLRVADARARGDPNEAVTPADGRAAALGEQRAERRGESAGRDVLGVLERVFDVLGDGPVARGVAAVRDWVATRPKVVAVACSPLLAAVLVLVLVPGQQGPD</sequence>